<accession>A0ABU8EQ07</accession>
<keyword evidence="3" id="KW-1185">Reference proteome</keyword>
<dbReference type="PROSITE" id="PS51257">
    <property type="entry name" value="PROKAR_LIPOPROTEIN"/>
    <property type="match status" value="1"/>
</dbReference>
<reference evidence="2 3" key="1">
    <citation type="submission" date="2023-12" db="EMBL/GenBank/DDBJ databases">
        <title>Friends and Foes: Symbiotic and Algicidal bacterial influence on Karenia brevis blooms.</title>
        <authorList>
            <person name="Fei C."/>
            <person name="Mohamed A.R."/>
            <person name="Booker A."/>
            <person name="Arshad M."/>
            <person name="Klass S."/>
            <person name="Ahn S."/>
            <person name="Gilbert P.M."/>
            <person name="Heil C.A."/>
            <person name="Martinez J.M."/>
            <person name="Amin S.A."/>
        </authorList>
    </citation>
    <scope>NUCLEOTIDE SEQUENCE [LARGE SCALE GENOMIC DNA]</scope>
    <source>
        <strain evidence="2 3">CE15</strain>
    </source>
</reference>
<dbReference type="SMART" id="SM00028">
    <property type="entry name" value="TPR"/>
    <property type="match status" value="4"/>
</dbReference>
<evidence type="ECO:0000313" key="2">
    <source>
        <dbReference type="EMBL" id="MEI4549046.1"/>
    </source>
</evidence>
<dbReference type="PROSITE" id="PS50005">
    <property type="entry name" value="TPR"/>
    <property type="match status" value="1"/>
</dbReference>
<dbReference type="InterPro" id="IPR019734">
    <property type="entry name" value="TPR_rpt"/>
</dbReference>
<dbReference type="RefSeq" id="WP_336434746.1">
    <property type="nucleotide sequence ID" value="NZ_JBAWKS010000001.1"/>
</dbReference>
<keyword evidence="1" id="KW-0802">TPR repeat</keyword>
<feature type="repeat" description="TPR" evidence="1">
    <location>
        <begin position="233"/>
        <end position="266"/>
    </location>
</feature>
<dbReference type="SUPFAM" id="SSF48452">
    <property type="entry name" value="TPR-like"/>
    <property type="match status" value="1"/>
</dbReference>
<gene>
    <name evidence="2" type="ORF">WAE96_04860</name>
</gene>
<organism evidence="2 3">
    <name type="scientific">Pseudoalteromonas spongiae</name>
    <dbReference type="NCBI Taxonomy" id="298657"/>
    <lineage>
        <taxon>Bacteria</taxon>
        <taxon>Pseudomonadati</taxon>
        <taxon>Pseudomonadota</taxon>
        <taxon>Gammaproteobacteria</taxon>
        <taxon>Alteromonadales</taxon>
        <taxon>Pseudoalteromonadaceae</taxon>
        <taxon>Pseudoalteromonas</taxon>
    </lineage>
</organism>
<proteinExistence type="predicted"/>
<name>A0ABU8EQ07_9GAMM</name>
<evidence type="ECO:0000313" key="3">
    <source>
        <dbReference type="Proteomes" id="UP001382455"/>
    </source>
</evidence>
<sequence length="387" mass="43684">MRILICLISVLVLAACNSTPTAISPPNQLINDTQFTRIPVETKKDVFSLSDNTKALIEQAVSRDIDKRIVTRSLVEYIFSPQNQSLDYLSGATLTAEDTFNNNNANCLSLSIMAYSMSKHLGLASRFQQVYIPEYWASENGYSLLTGHVNLRVLRPSASDVALTSTIYDTTGDLIIDFNPSSLRHKFRSKIISEDIILAMFYNNKGAAAMINGEHHLAYSYFSAAIESAPNYGSTYGNLGVLYRINNQFDKAELAYNHALSLDNDNNTAKGNLARLYELTGRSLEAQNIRIALERKRSKNPYYSIAKGNEALYQNDYRTAIRFFKRAIKLDREIHESHFGLAKAYFMIGDIDKALSELQQAEKHAYFDSEKRRYRGKIMSLSAQLLR</sequence>
<dbReference type="InterPro" id="IPR011990">
    <property type="entry name" value="TPR-like_helical_dom_sf"/>
</dbReference>
<dbReference type="PANTHER" id="PTHR12558">
    <property type="entry name" value="CELL DIVISION CYCLE 16,23,27"/>
    <property type="match status" value="1"/>
</dbReference>
<evidence type="ECO:0000256" key="1">
    <source>
        <dbReference type="PROSITE-ProRule" id="PRU00339"/>
    </source>
</evidence>
<protein>
    <submittedName>
        <fullName evidence="2">Tetratricopeptide repeat protein</fullName>
    </submittedName>
</protein>
<dbReference type="Gene3D" id="1.25.40.10">
    <property type="entry name" value="Tetratricopeptide repeat domain"/>
    <property type="match status" value="2"/>
</dbReference>
<dbReference type="Pfam" id="PF13424">
    <property type="entry name" value="TPR_12"/>
    <property type="match status" value="1"/>
</dbReference>
<dbReference type="EMBL" id="JBAWKS010000001">
    <property type="protein sequence ID" value="MEI4549046.1"/>
    <property type="molecule type" value="Genomic_DNA"/>
</dbReference>
<dbReference type="PANTHER" id="PTHR12558:SF13">
    <property type="entry name" value="CELL DIVISION CYCLE PROTEIN 27 HOMOLOG"/>
    <property type="match status" value="1"/>
</dbReference>
<comment type="caution">
    <text evidence="2">The sequence shown here is derived from an EMBL/GenBank/DDBJ whole genome shotgun (WGS) entry which is preliminary data.</text>
</comment>
<dbReference type="Pfam" id="PF13432">
    <property type="entry name" value="TPR_16"/>
    <property type="match status" value="1"/>
</dbReference>
<dbReference type="Proteomes" id="UP001382455">
    <property type="component" value="Unassembled WGS sequence"/>
</dbReference>